<dbReference type="EMBL" id="CDHK01000040">
    <property type="protein sequence ID" value="CEJ62936.1"/>
    <property type="molecule type" value="Genomic_DNA"/>
</dbReference>
<dbReference type="InterPro" id="IPR037002">
    <property type="entry name" value="Microviridae_protein_F_sf"/>
</dbReference>
<comment type="similarity">
    <text evidence="1">Belongs to the microviridae F protein family.</text>
</comment>
<dbReference type="Proteomes" id="UP000042958">
    <property type="component" value="Unassembled WGS sequence"/>
</dbReference>
<reference evidence="3" key="1">
    <citation type="journal article" date="2015" name="Genome Announc.">
        <title>Draft genome sequence of the fungus Penicillium brasilianum MG11.</title>
        <authorList>
            <person name="Horn F."/>
            <person name="Linde J."/>
            <person name="Mattern D.J."/>
            <person name="Walther G."/>
            <person name="Guthke R."/>
            <person name="Brakhage A.A."/>
            <person name="Valiante V."/>
        </authorList>
    </citation>
    <scope>NUCLEOTIDE SEQUENCE [LARGE SCALE GENOMIC DNA]</scope>
    <source>
        <strain evidence="3">MG11</strain>
    </source>
</reference>
<sequence>MSNIQTGAERMPHDLSHLGFLAGQIGRLITISTTPVIAGDSFEMDAVGALRLSPLRRGLAIDSTVDIFTFYVPHRHVYGEQWIKFMKDGVNATPLPTVNTTGYIDHAAFLGTINPDTNKIPKHLFQGYLNIYNNYFKAPWMPDRTEANPNELNQDDARYGFRCCHLKNIWTAPLPPETELSRQMTTSTTSIDIMGLQAAYANLHTDQERDYFMQRYHDVISSFGGKTSYDADNRPLLVMRSNLWASGYDVDGTDQTSLGQFSGRVQQTYKHSVPRFFVPEHGTMFTLALVL</sequence>
<name>A0A0F7U3T1_PENBI</name>
<evidence type="ECO:0000313" key="2">
    <source>
        <dbReference type="EMBL" id="CEJ62936.1"/>
    </source>
</evidence>
<keyword evidence="3" id="KW-1185">Reference proteome</keyword>
<gene>
    <name evidence="2" type="ORF">PMG11_11421</name>
</gene>
<evidence type="ECO:0000256" key="1">
    <source>
        <dbReference type="ARBA" id="ARBA00009963"/>
    </source>
</evidence>
<evidence type="ECO:0008006" key="4">
    <source>
        <dbReference type="Google" id="ProtNLM"/>
    </source>
</evidence>
<proteinExistence type="inferred from homology"/>
<dbReference type="SUPFAM" id="SSF88645">
    <property type="entry name" value="ssDNA viruses"/>
    <property type="match status" value="1"/>
</dbReference>
<accession>A0A0F7U3T1</accession>
<dbReference type="AlphaFoldDB" id="A0A0F7U3T1"/>
<dbReference type="Gene3D" id="2.60.169.10">
    <property type="entry name" value="Microviridae F protein"/>
    <property type="match status" value="1"/>
</dbReference>
<dbReference type="InterPro" id="IPR003514">
    <property type="entry name" value="Microviridae_protein_F"/>
</dbReference>
<dbReference type="STRING" id="104259.A0A0F7U3T1"/>
<dbReference type="InterPro" id="IPR016184">
    <property type="entry name" value="Capsid/spike_ssDNA_virus"/>
</dbReference>
<dbReference type="Pfam" id="PF02305">
    <property type="entry name" value="Phage_F"/>
    <property type="match status" value="1"/>
</dbReference>
<protein>
    <recommendedName>
        <fullName evidence="4">Capsid protein F</fullName>
    </recommendedName>
</protein>
<evidence type="ECO:0000313" key="3">
    <source>
        <dbReference type="Proteomes" id="UP000042958"/>
    </source>
</evidence>
<dbReference type="GO" id="GO:0005198">
    <property type="term" value="F:structural molecule activity"/>
    <property type="evidence" value="ECO:0007669"/>
    <property type="project" value="InterPro"/>
</dbReference>
<dbReference type="OrthoDB" id="5272594at2759"/>
<organism evidence="2 3">
    <name type="scientific">Penicillium brasilianum</name>
    <dbReference type="NCBI Taxonomy" id="104259"/>
    <lineage>
        <taxon>Eukaryota</taxon>
        <taxon>Fungi</taxon>
        <taxon>Dikarya</taxon>
        <taxon>Ascomycota</taxon>
        <taxon>Pezizomycotina</taxon>
        <taxon>Eurotiomycetes</taxon>
        <taxon>Eurotiomycetidae</taxon>
        <taxon>Eurotiales</taxon>
        <taxon>Aspergillaceae</taxon>
        <taxon>Penicillium</taxon>
    </lineage>
</organism>